<dbReference type="PATRIC" id="fig|742817.3.peg.1248"/>
<dbReference type="InterPro" id="IPR011655">
    <property type="entry name" value="MpPF26"/>
</dbReference>
<accession>H1DFZ0</accession>
<gene>
    <name evidence="2" type="ORF">HMPREF9449_01176</name>
</gene>
<keyword evidence="1" id="KW-1133">Transmembrane helix</keyword>
<protein>
    <recommendedName>
        <fullName evidence="4">DUF4190 domain-containing protein</fullName>
    </recommendedName>
</protein>
<keyword evidence="1" id="KW-0472">Membrane</keyword>
<dbReference type="NCBIfam" id="NF040945">
    <property type="entry name" value="CCC_membrane"/>
    <property type="match status" value="1"/>
</dbReference>
<sequence length="108" mass="11490">MEIFEQNKRDLPNATTVLVLGILSLVFCWCYGIIGLVLGIIAVALSGAPRKAYLAEPELYTESSYKNINAGRVCGIIAICLSVFVMLFFILVICGIVASGIGAAAYGL</sequence>
<evidence type="ECO:0000313" key="3">
    <source>
        <dbReference type="Proteomes" id="UP000004892"/>
    </source>
</evidence>
<dbReference type="EMBL" id="ADMC01000017">
    <property type="protein sequence ID" value="EHP48813.1"/>
    <property type="molecule type" value="Genomic_DNA"/>
</dbReference>
<reference evidence="2 3" key="1">
    <citation type="submission" date="2012-01" db="EMBL/GenBank/DDBJ databases">
        <title>The Genome Sequence of Odoribacter laneus YIT 12061.</title>
        <authorList>
            <consortium name="The Broad Institute Genome Sequencing Platform"/>
            <person name="Earl A."/>
            <person name="Ward D."/>
            <person name="Feldgarden M."/>
            <person name="Gevers D."/>
            <person name="Morotomi M."/>
            <person name="Young S.K."/>
            <person name="Zeng Q."/>
            <person name="Gargeya S."/>
            <person name="Fitzgerald M."/>
            <person name="Haas B."/>
            <person name="Abouelleil A."/>
            <person name="Alvarado L."/>
            <person name="Arachchi H.M."/>
            <person name="Berlin A."/>
            <person name="Chapman S.B."/>
            <person name="Gearin G."/>
            <person name="Goldberg J."/>
            <person name="Griggs A."/>
            <person name="Gujja S."/>
            <person name="Hansen M."/>
            <person name="Heiman D."/>
            <person name="Howarth C."/>
            <person name="Larimer J."/>
            <person name="Lui A."/>
            <person name="MacDonald P.J.P."/>
            <person name="McCowen C."/>
            <person name="Montmayeur A."/>
            <person name="Murphy C."/>
            <person name="Neiman D."/>
            <person name="Pearson M."/>
            <person name="Priest M."/>
            <person name="Roberts A."/>
            <person name="Saif S."/>
            <person name="Shea T."/>
            <person name="Sisk P."/>
            <person name="Stolte C."/>
            <person name="Sykes S."/>
            <person name="Wortman J."/>
            <person name="Nusbaum C."/>
            <person name="Birren B."/>
        </authorList>
    </citation>
    <scope>NUCLEOTIDE SEQUENCE [LARGE SCALE GENOMIC DNA]</scope>
    <source>
        <strain evidence="2 3">YIT 12061</strain>
    </source>
</reference>
<dbReference type="eggNOG" id="ENOG5030YUH">
    <property type="taxonomic scope" value="Bacteria"/>
</dbReference>
<comment type="caution">
    <text evidence="2">The sequence shown here is derived from an EMBL/GenBank/DDBJ whole genome shotgun (WGS) entry which is preliminary data.</text>
</comment>
<feature type="transmembrane region" description="Helical" evidence="1">
    <location>
        <begin position="17"/>
        <end position="45"/>
    </location>
</feature>
<evidence type="ECO:0008006" key="4">
    <source>
        <dbReference type="Google" id="ProtNLM"/>
    </source>
</evidence>
<dbReference type="GeneID" id="98068761"/>
<name>H1DFZ0_9BACT</name>
<feature type="transmembrane region" description="Helical" evidence="1">
    <location>
        <begin position="73"/>
        <end position="106"/>
    </location>
</feature>
<dbReference type="HOGENOM" id="CLU_163230_0_0_10"/>
<dbReference type="AlphaFoldDB" id="H1DFZ0"/>
<dbReference type="RefSeq" id="WP_009136324.1">
    <property type="nucleotide sequence ID" value="NZ_JH594596.1"/>
</dbReference>
<organism evidence="2 3">
    <name type="scientific">Odoribacter laneus YIT 12061</name>
    <dbReference type="NCBI Taxonomy" id="742817"/>
    <lineage>
        <taxon>Bacteria</taxon>
        <taxon>Pseudomonadati</taxon>
        <taxon>Bacteroidota</taxon>
        <taxon>Bacteroidia</taxon>
        <taxon>Bacteroidales</taxon>
        <taxon>Odoribacteraceae</taxon>
        <taxon>Odoribacter</taxon>
    </lineage>
</organism>
<dbReference type="Proteomes" id="UP000004892">
    <property type="component" value="Unassembled WGS sequence"/>
</dbReference>
<proteinExistence type="predicted"/>
<evidence type="ECO:0000256" key="1">
    <source>
        <dbReference type="SAM" id="Phobius"/>
    </source>
</evidence>
<dbReference type="STRING" id="742817.HMPREF9449_01176"/>
<keyword evidence="1" id="KW-0812">Transmembrane</keyword>
<dbReference type="Pfam" id="PF07666">
    <property type="entry name" value="MpPF26"/>
    <property type="match status" value="1"/>
</dbReference>
<keyword evidence="3" id="KW-1185">Reference proteome</keyword>
<evidence type="ECO:0000313" key="2">
    <source>
        <dbReference type="EMBL" id="EHP48813.1"/>
    </source>
</evidence>